<dbReference type="EMBL" id="LNGE01000049">
    <property type="protein sequence ID" value="KYC44661.1"/>
    <property type="molecule type" value="Genomic_DNA"/>
</dbReference>
<gene>
    <name evidence="2" type="ORF">APG10_01538</name>
</gene>
<name>A0A150II57_9EURY</name>
<evidence type="ECO:0000313" key="2">
    <source>
        <dbReference type="EMBL" id="KYC44661.1"/>
    </source>
</evidence>
<comment type="caution">
    <text evidence="2">The sequence shown here is derived from an EMBL/GenBank/DDBJ whole genome shotgun (WGS) entry which is preliminary data.</text>
</comment>
<evidence type="ECO:0000313" key="3">
    <source>
        <dbReference type="Proteomes" id="UP000092401"/>
    </source>
</evidence>
<dbReference type="Pfam" id="PF07796">
    <property type="entry name" value="DUF1638"/>
    <property type="match status" value="1"/>
</dbReference>
<proteinExistence type="predicted"/>
<dbReference type="Proteomes" id="UP000092401">
    <property type="component" value="Unassembled WGS sequence"/>
</dbReference>
<feature type="domain" description="DUF1638" evidence="1">
    <location>
        <begin position="78"/>
        <end position="267"/>
    </location>
</feature>
<dbReference type="AlphaFoldDB" id="A0A150II57"/>
<accession>A0A150II57</accession>
<dbReference type="InterPro" id="IPR012437">
    <property type="entry name" value="DUF1638"/>
</dbReference>
<organism evidence="2 3">
    <name type="scientific">Candidatus Methanofastidiosum methylothiophilum</name>
    <dbReference type="NCBI Taxonomy" id="1705564"/>
    <lineage>
        <taxon>Archaea</taxon>
        <taxon>Methanobacteriati</taxon>
        <taxon>Methanobacteriota</taxon>
        <taxon>Stenosarchaea group</taxon>
        <taxon>Candidatus Methanofastidiosia</taxon>
        <taxon>Candidatus Methanofastidiosales</taxon>
        <taxon>Candidatus Methanofastidiosaceae</taxon>
        <taxon>Candidatus Methanofastidiosum</taxon>
    </lineage>
</organism>
<reference evidence="2 3" key="1">
    <citation type="journal article" date="2016" name="ISME J.">
        <title>Chasing the elusive Euryarchaeota class WSA2: genomes reveal a uniquely fastidious methyl-reducing methanogen.</title>
        <authorList>
            <person name="Nobu M.K."/>
            <person name="Narihiro T."/>
            <person name="Kuroda K."/>
            <person name="Mei R."/>
            <person name="Liu W.T."/>
        </authorList>
    </citation>
    <scope>NUCLEOTIDE SEQUENCE [LARGE SCALE GENOMIC DNA]</scope>
    <source>
        <strain evidence="2">B03fssc0709_Meth_Bin005</strain>
    </source>
</reference>
<evidence type="ECO:0000259" key="1">
    <source>
        <dbReference type="Pfam" id="PF07796"/>
    </source>
</evidence>
<sequence>MKRLGIILCEVFEEEMLHILKKNDIFDKIIVVNNDSSKYFQKMLEQNFNPEKIKVARELCSTRFLKREYPLEIILYILPFYLHTNPQEIKDQLVNASRELEKHIDKLVLFYGLCGNSLSDIENLLRSKRLKVPINILLDEKKEIVDDCICALLGSREEYAKELYKEGGTWFMTIGWSRHWDKIAKERAEILGPEHMEQLAKKLGIEKLDGLNNLKLIFDHAKYKRLLALELGFEDSVEYKAKCEDFSSCLNLDLCYREGTLKLLEDTIRDSLIDL</sequence>
<protein>
    <recommendedName>
        <fullName evidence="1">DUF1638 domain-containing protein</fullName>
    </recommendedName>
</protein>